<protein>
    <submittedName>
        <fullName evidence="1">Uncharacterized protein</fullName>
    </submittedName>
</protein>
<name>A0A285VD00_9MICO</name>
<organism evidence="1 2">
    <name type="scientific">Ornithinimicrobium cerasi</name>
    <dbReference type="NCBI Taxonomy" id="2248773"/>
    <lineage>
        <taxon>Bacteria</taxon>
        <taxon>Bacillati</taxon>
        <taxon>Actinomycetota</taxon>
        <taxon>Actinomycetes</taxon>
        <taxon>Micrococcales</taxon>
        <taxon>Ornithinimicrobiaceae</taxon>
        <taxon>Ornithinimicrobium</taxon>
    </lineage>
</organism>
<proteinExistence type="predicted"/>
<evidence type="ECO:0000313" key="2">
    <source>
        <dbReference type="Proteomes" id="UP000219688"/>
    </source>
</evidence>
<dbReference type="AlphaFoldDB" id="A0A285VD00"/>
<dbReference type="Pfam" id="PF21848">
    <property type="entry name" value="DUF6907"/>
    <property type="match status" value="1"/>
</dbReference>
<dbReference type="RefSeq" id="WP_097186580.1">
    <property type="nucleotide sequence ID" value="NZ_OBQK01000001.1"/>
</dbReference>
<dbReference type="InterPro" id="IPR054202">
    <property type="entry name" value="DUF6907"/>
</dbReference>
<dbReference type="EMBL" id="OBQK01000001">
    <property type="protein sequence ID" value="SOC52005.1"/>
    <property type="molecule type" value="Genomic_DNA"/>
</dbReference>
<sequence>MTVATSNASWCPPWCVTAHDPSQGEDDWLHLSEPLVLADGVVARLGMSIDPTTGEQDGPYVFLGDEQLEPAEAERLGVELTALATLGQRPPDPDAAA</sequence>
<keyword evidence="2" id="KW-1185">Reference proteome</keyword>
<accession>A0A285VD00</accession>
<dbReference type="Proteomes" id="UP000219688">
    <property type="component" value="Unassembled WGS sequence"/>
</dbReference>
<gene>
    <name evidence="1" type="ORF">SAMN05421879_101382</name>
</gene>
<reference evidence="2" key="1">
    <citation type="submission" date="2017-08" db="EMBL/GenBank/DDBJ databases">
        <authorList>
            <person name="Varghese N."/>
            <person name="Submissions S."/>
        </authorList>
    </citation>
    <scope>NUCLEOTIDE SEQUENCE [LARGE SCALE GENOMIC DNA]</scope>
    <source>
        <strain evidence="2">USBA17B2</strain>
    </source>
</reference>
<evidence type="ECO:0000313" key="1">
    <source>
        <dbReference type="EMBL" id="SOC52005.1"/>
    </source>
</evidence>